<feature type="region of interest" description="Disordered" evidence="2">
    <location>
        <begin position="1"/>
        <end position="109"/>
    </location>
</feature>
<feature type="domain" description="CCHC-type" evidence="3">
    <location>
        <begin position="121"/>
        <end position="134"/>
    </location>
</feature>
<dbReference type="AlphaFoldDB" id="A0AAD8TQP8"/>
<organism evidence="4 5">
    <name type="scientific">Lolium multiflorum</name>
    <name type="common">Italian ryegrass</name>
    <name type="synonym">Lolium perenne subsp. multiflorum</name>
    <dbReference type="NCBI Taxonomy" id="4521"/>
    <lineage>
        <taxon>Eukaryota</taxon>
        <taxon>Viridiplantae</taxon>
        <taxon>Streptophyta</taxon>
        <taxon>Embryophyta</taxon>
        <taxon>Tracheophyta</taxon>
        <taxon>Spermatophyta</taxon>
        <taxon>Magnoliopsida</taxon>
        <taxon>Liliopsida</taxon>
        <taxon>Poales</taxon>
        <taxon>Poaceae</taxon>
        <taxon>BOP clade</taxon>
        <taxon>Pooideae</taxon>
        <taxon>Poodae</taxon>
        <taxon>Poeae</taxon>
        <taxon>Poeae Chloroplast Group 2 (Poeae type)</taxon>
        <taxon>Loliodinae</taxon>
        <taxon>Loliinae</taxon>
        <taxon>Lolium</taxon>
    </lineage>
</organism>
<dbReference type="SUPFAM" id="SSF57756">
    <property type="entry name" value="Retrovirus zinc finger-like domains"/>
    <property type="match status" value="1"/>
</dbReference>
<dbReference type="Gene3D" id="4.10.60.10">
    <property type="entry name" value="Zinc finger, CCHC-type"/>
    <property type="match status" value="1"/>
</dbReference>
<keyword evidence="1" id="KW-0862">Zinc</keyword>
<dbReference type="Proteomes" id="UP001231189">
    <property type="component" value="Unassembled WGS sequence"/>
</dbReference>
<evidence type="ECO:0000256" key="1">
    <source>
        <dbReference type="PROSITE-ProRule" id="PRU00047"/>
    </source>
</evidence>
<dbReference type="Pfam" id="PF00098">
    <property type="entry name" value="zf-CCHC"/>
    <property type="match status" value="1"/>
</dbReference>
<dbReference type="InterPro" id="IPR036875">
    <property type="entry name" value="Znf_CCHC_sf"/>
</dbReference>
<evidence type="ECO:0000313" key="5">
    <source>
        <dbReference type="Proteomes" id="UP001231189"/>
    </source>
</evidence>
<evidence type="ECO:0000313" key="4">
    <source>
        <dbReference type="EMBL" id="KAK1686188.1"/>
    </source>
</evidence>
<dbReference type="PANTHER" id="PTHR33170">
    <property type="entry name" value="DUF4283 DOMAIN-CONTAINING PROTEIN-RELATED"/>
    <property type="match status" value="1"/>
</dbReference>
<dbReference type="SMART" id="SM00343">
    <property type="entry name" value="ZnF_C2HC"/>
    <property type="match status" value="2"/>
</dbReference>
<keyword evidence="1" id="KW-0479">Metal-binding</keyword>
<dbReference type="InterPro" id="IPR001878">
    <property type="entry name" value="Znf_CCHC"/>
</dbReference>
<dbReference type="GO" id="GO:0008270">
    <property type="term" value="F:zinc ion binding"/>
    <property type="evidence" value="ECO:0007669"/>
    <property type="project" value="UniProtKB-KW"/>
</dbReference>
<feature type="compositionally biased region" description="Acidic residues" evidence="2">
    <location>
        <begin position="370"/>
        <end position="379"/>
    </location>
</feature>
<reference evidence="4" key="1">
    <citation type="submission" date="2023-07" db="EMBL/GenBank/DDBJ databases">
        <title>A chromosome-level genome assembly of Lolium multiflorum.</title>
        <authorList>
            <person name="Chen Y."/>
            <person name="Copetti D."/>
            <person name="Kolliker R."/>
            <person name="Studer B."/>
        </authorList>
    </citation>
    <scope>NUCLEOTIDE SEQUENCE</scope>
    <source>
        <strain evidence="4">02402/16</strain>
        <tissue evidence="4">Leaf</tissue>
    </source>
</reference>
<keyword evidence="1" id="KW-0863">Zinc-finger</keyword>
<dbReference type="PANTHER" id="PTHR33170:SF46">
    <property type="entry name" value="DUF1618 DOMAIN-CONTAINING PROTEIN"/>
    <property type="match status" value="1"/>
</dbReference>
<keyword evidence="5" id="KW-1185">Reference proteome</keyword>
<gene>
    <name evidence="4" type="ORF">QYE76_047036</name>
</gene>
<name>A0AAD8TQP8_LOLMU</name>
<evidence type="ECO:0000259" key="3">
    <source>
        <dbReference type="PROSITE" id="PS50158"/>
    </source>
</evidence>
<comment type="caution">
    <text evidence="4">The sequence shown here is derived from an EMBL/GenBank/DDBJ whole genome shotgun (WGS) entry which is preliminary data.</text>
</comment>
<feature type="compositionally biased region" description="Basic and acidic residues" evidence="2">
    <location>
        <begin position="19"/>
        <end position="62"/>
    </location>
</feature>
<dbReference type="GO" id="GO:0003676">
    <property type="term" value="F:nucleic acid binding"/>
    <property type="evidence" value="ECO:0007669"/>
    <property type="project" value="InterPro"/>
</dbReference>
<protein>
    <recommendedName>
        <fullName evidence="3">CCHC-type domain-containing protein</fullName>
    </recommendedName>
</protein>
<accession>A0AAD8TQP8</accession>
<sequence length="572" mass="62721">MERDWRRGKRPFEGGSGGDGRRRDQDLRQHLDMEQEEHRRQQRDWDELEQWRREEYRHDRELPPPPPPNSRGCEPSRGAVQRKARPPRAPRGAEAPAGMSARKPEGSMAVPSGQETALIICYKCGQPGHFQADCTWNPFCVNCNKEGHLSTMCAIFAKLQDPFWAGFVGDGRGFFCLEVPAEELQQSACNAVLVCLNSGILSAEQVEAEFTDFVEDDWEWQVSKLTDTDFALVFPSKESLRMAIRGGGLTLPSSGCRALVVLNSGDPAAVEQLVPVRIKLHDIPPPYLFSDRLLVGARDLGRPLEVDEESLAIPSDPVRIRVGCRTPIQLPSHIMMFVNLQGYRVRVEREDGPEGGQASLPPPPPHKPIEDEDEDAGESEDNRWDGRRGNHATKFKQGNLPKAKGAGGNQCRKLVAIEGPIGTKIGVGAGASAGLPPTMFSQYGSNLTVDGGMFPIMAQVLGGRTEPVAATNEVIVVSEHPTQSLSTMEVSTPGGTHAIGQSSMTNQSEEEGLVEDCDTWESNPEAMRAKERRSKSNADRPSLMHNPECFSVATQLDFTDESGAKPTSQVDA</sequence>
<dbReference type="EMBL" id="JAUUTY010000002">
    <property type="protein sequence ID" value="KAK1686188.1"/>
    <property type="molecule type" value="Genomic_DNA"/>
</dbReference>
<evidence type="ECO:0000256" key="2">
    <source>
        <dbReference type="SAM" id="MobiDB-lite"/>
    </source>
</evidence>
<feature type="region of interest" description="Disordered" evidence="2">
    <location>
        <begin position="523"/>
        <end position="548"/>
    </location>
</feature>
<dbReference type="PROSITE" id="PS50158">
    <property type="entry name" value="ZF_CCHC"/>
    <property type="match status" value="1"/>
</dbReference>
<proteinExistence type="predicted"/>
<feature type="region of interest" description="Disordered" evidence="2">
    <location>
        <begin position="349"/>
        <end position="407"/>
    </location>
</feature>